<proteinExistence type="inferred from homology"/>
<dbReference type="InterPro" id="IPR006175">
    <property type="entry name" value="YjgF/YER057c/UK114"/>
</dbReference>
<dbReference type="PANTHER" id="PTHR11803">
    <property type="entry name" value="2-IMINOBUTANOATE/2-IMINOPROPANOATE DEAMINASE RIDA"/>
    <property type="match status" value="1"/>
</dbReference>
<dbReference type="FunFam" id="3.30.1330.40:FF:000001">
    <property type="entry name" value="L-PSP family endoribonuclease"/>
    <property type="match status" value="1"/>
</dbReference>
<sequence length="124" mass="12949">MSQRIATEKAPAAIGPYSQGMVCGTLLFTSGQIPVEPSTKAVPDDVAAQARQSLENVKAVVEAGGSSMDRVVKTTVFLADMGDFAAVNQVYSTYFAEPFPARSCVQVAALPLGVKVEIEAVAVL</sequence>
<dbReference type="GO" id="GO:0019239">
    <property type="term" value="F:deaminase activity"/>
    <property type="evidence" value="ECO:0007669"/>
    <property type="project" value="TreeGrafter"/>
</dbReference>
<comment type="similarity">
    <text evidence="1">Belongs to the RutC family.</text>
</comment>
<dbReference type="PANTHER" id="PTHR11803:SF39">
    <property type="entry name" value="2-IMINOBUTANOATE_2-IMINOPROPANOATE DEAMINASE"/>
    <property type="match status" value="1"/>
</dbReference>
<dbReference type="AlphaFoldDB" id="A0A212KAS4"/>
<organism evidence="2">
    <name type="scientific">uncultured Desulfovibrio sp</name>
    <dbReference type="NCBI Taxonomy" id="167968"/>
    <lineage>
        <taxon>Bacteria</taxon>
        <taxon>Pseudomonadati</taxon>
        <taxon>Thermodesulfobacteriota</taxon>
        <taxon>Desulfovibrionia</taxon>
        <taxon>Desulfovibrionales</taxon>
        <taxon>Desulfovibrionaceae</taxon>
        <taxon>Desulfovibrio</taxon>
        <taxon>environmental samples</taxon>
    </lineage>
</organism>
<gene>
    <name evidence="2" type="primary">yjgF</name>
    <name evidence="2" type="ORF">KM92DES2_12557</name>
</gene>
<dbReference type="Gene3D" id="3.30.1330.40">
    <property type="entry name" value="RutC-like"/>
    <property type="match status" value="1"/>
</dbReference>
<dbReference type="PROSITE" id="PS01094">
    <property type="entry name" value="UPF0076"/>
    <property type="match status" value="1"/>
</dbReference>
<dbReference type="GO" id="GO:0005829">
    <property type="term" value="C:cytosol"/>
    <property type="evidence" value="ECO:0007669"/>
    <property type="project" value="TreeGrafter"/>
</dbReference>
<accession>A0A212KAS4</accession>
<dbReference type="InterPro" id="IPR006056">
    <property type="entry name" value="RidA"/>
</dbReference>
<dbReference type="Pfam" id="PF01042">
    <property type="entry name" value="Ribonuc_L-PSP"/>
    <property type="match status" value="1"/>
</dbReference>
<dbReference type="RefSeq" id="WP_215648043.1">
    <property type="nucleotide sequence ID" value="NZ_CABUEN010000004.1"/>
</dbReference>
<dbReference type="InterPro" id="IPR019897">
    <property type="entry name" value="RidA_CS"/>
</dbReference>
<dbReference type="CDD" id="cd00448">
    <property type="entry name" value="YjgF_YER057c_UK114_family"/>
    <property type="match status" value="1"/>
</dbReference>
<evidence type="ECO:0000313" key="2">
    <source>
        <dbReference type="EMBL" id="SBW08780.1"/>
    </source>
</evidence>
<reference evidence="2" key="1">
    <citation type="submission" date="2016-04" db="EMBL/GenBank/DDBJ databases">
        <authorList>
            <person name="Evans L.H."/>
            <person name="Alamgir A."/>
            <person name="Owens N."/>
            <person name="Weber N.D."/>
            <person name="Virtaneva K."/>
            <person name="Barbian K."/>
            <person name="Babar A."/>
            <person name="Rosenke K."/>
        </authorList>
    </citation>
    <scope>NUCLEOTIDE SEQUENCE</scope>
    <source>
        <strain evidence="2">92-2</strain>
    </source>
</reference>
<dbReference type="InterPro" id="IPR035959">
    <property type="entry name" value="RutC-like_sf"/>
</dbReference>
<evidence type="ECO:0000256" key="1">
    <source>
        <dbReference type="ARBA" id="ARBA00010552"/>
    </source>
</evidence>
<dbReference type="NCBIfam" id="TIGR00004">
    <property type="entry name" value="Rid family detoxifying hydrolase"/>
    <property type="match status" value="1"/>
</dbReference>
<dbReference type="SUPFAM" id="SSF55298">
    <property type="entry name" value="YjgF-like"/>
    <property type="match status" value="1"/>
</dbReference>
<protein>
    <submittedName>
        <fullName evidence="2">Ketoacid-binding protein</fullName>
    </submittedName>
</protein>
<name>A0A212KAS4_9BACT</name>
<dbReference type="EMBL" id="FLUP01000001">
    <property type="protein sequence ID" value="SBW08780.1"/>
    <property type="molecule type" value="Genomic_DNA"/>
</dbReference>